<dbReference type="Pfam" id="PF04969">
    <property type="entry name" value="CS"/>
    <property type="match status" value="1"/>
</dbReference>
<comment type="caution">
    <text evidence="3">The sequence shown here is derived from an EMBL/GenBank/DDBJ whole genome shotgun (WGS) entry which is preliminary data.</text>
</comment>
<dbReference type="InterPro" id="IPR008978">
    <property type="entry name" value="HSP20-like_chaperone"/>
</dbReference>
<dbReference type="Gene3D" id="2.60.40.790">
    <property type="match status" value="1"/>
</dbReference>
<dbReference type="AlphaFoldDB" id="A0AAN8SB47"/>
<dbReference type="SUPFAM" id="SSF49764">
    <property type="entry name" value="HSP20-like chaperones"/>
    <property type="match status" value="1"/>
</dbReference>
<name>A0AAN8SB47_POLSC</name>
<evidence type="ECO:0000259" key="1">
    <source>
        <dbReference type="PROSITE" id="PS51203"/>
    </source>
</evidence>
<dbReference type="EMBL" id="JAWJWF010000046">
    <property type="protein sequence ID" value="KAK6624085.1"/>
    <property type="molecule type" value="Genomic_DNA"/>
</dbReference>
<dbReference type="PANTHER" id="PTHR12356:SF19">
    <property type="entry name" value="NUDC DOMAIN-CONTAINING PROTEIN 3"/>
    <property type="match status" value="1"/>
</dbReference>
<proteinExistence type="predicted"/>
<dbReference type="GO" id="GO:0006457">
    <property type="term" value="P:protein folding"/>
    <property type="evidence" value="ECO:0007669"/>
    <property type="project" value="TreeGrafter"/>
</dbReference>
<evidence type="ECO:0000313" key="3">
    <source>
        <dbReference type="EMBL" id="KAK6643097.1"/>
    </source>
</evidence>
<dbReference type="PANTHER" id="PTHR12356">
    <property type="entry name" value="NUCLEAR MOVEMENT PROTEIN NUDC"/>
    <property type="match status" value="1"/>
</dbReference>
<dbReference type="GO" id="GO:0051082">
    <property type="term" value="F:unfolded protein binding"/>
    <property type="evidence" value="ECO:0007669"/>
    <property type="project" value="TreeGrafter"/>
</dbReference>
<evidence type="ECO:0000313" key="5">
    <source>
        <dbReference type="Proteomes" id="UP001372834"/>
    </source>
</evidence>
<dbReference type="PROSITE" id="PS51203">
    <property type="entry name" value="CS"/>
    <property type="match status" value="1"/>
</dbReference>
<gene>
    <name evidence="3" type="ORF">RUM43_004600</name>
    <name evidence="2" type="ORF">RUM44_010943</name>
</gene>
<protein>
    <recommendedName>
        <fullName evidence="1">CS domain-containing protein</fullName>
    </recommendedName>
</protein>
<sequence>MDSSPLSHVIHKKQTSGDTYCGADRGMFKWSQTIGDIDVVLILSPSIKSATEIKVDATAESIHVQLKVSKNQWYTLMEDNFCDKIKPTELVWTFEPGKLSIHIEKYQEKWWDSFLSKEPKINLQEIELTRPLSDLTEEEEMTLQKLWNDQLEKICKIKSEV</sequence>
<dbReference type="GO" id="GO:0005737">
    <property type="term" value="C:cytoplasm"/>
    <property type="evidence" value="ECO:0007669"/>
    <property type="project" value="TreeGrafter"/>
</dbReference>
<feature type="domain" description="CS" evidence="1">
    <location>
        <begin position="23"/>
        <end position="115"/>
    </location>
</feature>
<dbReference type="InterPro" id="IPR007052">
    <property type="entry name" value="CS_dom"/>
</dbReference>
<organism evidence="3 5">
    <name type="scientific">Polyplax serrata</name>
    <name type="common">Common mouse louse</name>
    <dbReference type="NCBI Taxonomy" id="468196"/>
    <lineage>
        <taxon>Eukaryota</taxon>
        <taxon>Metazoa</taxon>
        <taxon>Ecdysozoa</taxon>
        <taxon>Arthropoda</taxon>
        <taxon>Hexapoda</taxon>
        <taxon>Insecta</taxon>
        <taxon>Pterygota</taxon>
        <taxon>Neoptera</taxon>
        <taxon>Paraneoptera</taxon>
        <taxon>Psocodea</taxon>
        <taxon>Troctomorpha</taxon>
        <taxon>Phthiraptera</taxon>
        <taxon>Anoplura</taxon>
        <taxon>Polyplacidae</taxon>
        <taxon>Polyplax</taxon>
    </lineage>
</organism>
<keyword evidence="4" id="KW-1185">Reference proteome</keyword>
<dbReference type="EMBL" id="JAWJWE010000002">
    <property type="protein sequence ID" value="KAK6643097.1"/>
    <property type="molecule type" value="Genomic_DNA"/>
</dbReference>
<dbReference type="Proteomes" id="UP001372834">
    <property type="component" value="Unassembled WGS sequence"/>
</dbReference>
<reference evidence="3 5" key="1">
    <citation type="submission" date="2023-10" db="EMBL/GenBank/DDBJ databases">
        <title>Genomes of two closely related lineages of the louse Polyplax serrata with different host specificities.</title>
        <authorList>
            <person name="Martinu J."/>
            <person name="Tarabai H."/>
            <person name="Stefka J."/>
            <person name="Hypsa V."/>
        </authorList>
    </citation>
    <scope>NUCLEOTIDE SEQUENCE [LARGE SCALE GENOMIC DNA]</scope>
    <source>
        <strain evidence="2">98ZLc_SE</strain>
        <strain evidence="3">HR10_N</strain>
    </source>
</reference>
<accession>A0AAN8SB47</accession>
<evidence type="ECO:0000313" key="4">
    <source>
        <dbReference type="Proteomes" id="UP001359485"/>
    </source>
</evidence>
<dbReference type="InterPro" id="IPR037898">
    <property type="entry name" value="NudC_fam"/>
</dbReference>
<dbReference type="Proteomes" id="UP001359485">
    <property type="component" value="Unassembled WGS sequence"/>
</dbReference>
<evidence type="ECO:0000313" key="2">
    <source>
        <dbReference type="EMBL" id="KAK6624085.1"/>
    </source>
</evidence>